<dbReference type="Gene3D" id="3.30.390.30">
    <property type="match status" value="1"/>
</dbReference>
<name>A0ABX8QV25_9ACTN</name>
<evidence type="ECO:0000313" key="7">
    <source>
        <dbReference type="EMBL" id="QXJ22603.1"/>
    </source>
</evidence>
<accession>A0ABX8QV25</accession>
<dbReference type="InterPro" id="IPR050446">
    <property type="entry name" value="FAD-oxidoreductase/Apoptosis"/>
</dbReference>
<proteinExistence type="predicted"/>
<dbReference type="PANTHER" id="PTHR43557">
    <property type="entry name" value="APOPTOSIS-INDUCING FACTOR 1"/>
    <property type="match status" value="1"/>
</dbReference>
<dbReference type="SUPFAM" id="SSF55424">
    <property type="entry name" value="FAD/NAD-linked reductases, dimerisation (C-terminal) domain"/>
    <property type="match status" value="1"/>
</dbReference>
<keyword evidence="8" id="KW-1185">Reference proteome</keyword>
<evidence type="ECO:0000256" key="1">
    <source>
        <dbReference type="ARBA" id="ARBA00001974"/>
    </source>
</evidence>
<dbReference type="InterPro" id="IPR036188">
    <property type="entry name" value="FAD/NAD-bd_sf"/>
</dbReference>
<gene>
    <name evidence="7" type="ORF">AGRA3207_003630</name>
</gene>
<keyword evidence="3" id="KW-0274">FAD</keyword>
<dbReference type="InterPro" id="IPR016156">
    <property type="entry name" value="FAD/NAD-linked_Rdtase_dimer_sf"/>
</dbReference>
<sequence>MATHVIVGAGLAGGRAAGTLRDEGFEGRVVLVDAEPHPPYERPPLSKELILGTKQPADARLFPEPFYRDNDIELLLGAGVARLAPGEHRVELADGATIEADKVLLATGSRPRPLPVPGAGLRGVHHLRTLDDAETIRAALLDGAALAVVGGGFIGAELAASARALGNPVTMVELDDLPMRRVLGDDIAARLTRFHRERGVRVITRVGVERFEGDGGGRPADRRVRRVVTTGGQVIDADIVVVGIGVVPNDELAARSGLAVGDGVLVDAFCATSHPDVYAAGDVARHPNPMLGGPPVRLEHFQNAQNQGIAAARSMLGKATPYGEVPWFWSDQYELNIQMSGHPRPTDTVVWRGEPDDMRFTACYLRDGVLVAAIGVGRPRDVRAATRLIADRARPDPDLLADASVDVRHTAQRRES</sequence>
<dbReference type="InterPro" id="IPR028202">
    <property type="entry name" value="Reductase_C"/>
</dbReference>
<dbReference type="Proteomes" id="UP001049518">
    <property type="component" value="Chromosome"/>
</dbReference>
<dbReference type="RefSeq" id="WP_231335892.1">
    <property type="nucleotide sequence ID" value="NZ_CP059572.1"/>
</dbReference>
<reference evidence="7" key="1">
    <citation type="submission" date="2020-07" db="EMBL/GenBank/DDBJ databases">
        <authorList>
            <person name="Tarantini F.S."/>
            <person name="Hong K.W."/>
            <person name="Chan K.G."/>
        </authorList>
    </citation>
    <scope>NUCLEOTIDE SEQUENCE</scope>
    <source>
        <strain evidence="7">32-07</strain>
    </source>
</reference>
<evidence type="ECO:0000256" key="2">
    <source>
        <dbReference type="ARBA" id="ARBA00022630"/>
    </source>
</evidence>
<dbReference type="PRINTS" id="PR00411">
    <property type="entry name" value="PNDRDTASEI"/>
</dbReference>
<organism evidence="7 8">
    <name type="scientific">Actinomadura graeca</name>
    <dbReference type="NCBI Taxonomy" id="2750812"/>
    <lineage>
        <taxon>Bacteria</taxon>
        <taxon>Bacillati</taxon>
        <taxon>Actinomycetota</taxon>
        <taxon>Actinomycetes</taxon>
        <taxon>Streptosporangiales</taxon>
        <taxon>Thermomonosporaceae</taxon>
        <taxon>Actinomadura</taxon>
    </lineage>
</organism>
<protein>
    <submittedName>
        <fullName evidence="7">FAD-dependent oxidoreductase</fullName>
    </submittedName>
</protein>
<feature type="domain" description="Reductase C-terminal" evidence="6">
    <location>
        <begin position="327"/>
        <end position="410"/>
    </location>
</feature>
<evidence type="ECO:0000313" key="8">
    <source>
        <dbReference type="Proteomes" id="UP001049518"/>
    </source>
</evidence>
<evidence type="ECO:0000259" key="6">
    <source>
        <dbReference type="Pfam" id="PF14759"/>
    </source>
</evidence>
<dbReference type="Pfam" id="PF07992">
    <property type="entry name" value="Pyr_redox_2"/>
    <property type="match status" value="1"/>
</dbReference>
<dbReference type="PRINTS" id="PR00368">
    <property type="entry name" value="FADPNR"/>
</dbReference>
<dbReference type="Pfam" id="PF14759">
    <property type="entry name" value="Reductase_C"/>
    <property type="match status" value="1"/>
</dbReference>
<dbReference type="SUPFAM" id="SSF51905">
    <property type="entry name" value="FAD/NAD(P)-binding domain"/>
    <property type="match status" value="2"/>
</dbReference>
<keyword evidence="4" id="KW-0560">Oxidoreductase</keyword>
<dbReference type="Gene3D" id="3.50.50.60">
    <property type="entry name" value="FAD/NAD(P)-binding domain"/>
    <property type="match status" value="2"/>
</dbReference>
<evidence type="ECO:0000256" key="3">
    <source>
        <dbReference type="ARBA" id="ARBA00022827"/>
    </source>
</evidence>
<comment type="cofactor">
    <cofactor evidence="1">
        <name>FAD</name>
        <dbReference type="ChEBI" id="CHEBI:57692"/>
    </cofactor>
</comment>
<dbReference type="InterPro" id="IPR023753">
    <property type="entry name" value="FAD/NAD-binding_dom"/>
</dbReference>
<keyword evidence="2" id="KW-0285">Flavoprotein</keyword>
<dbReference type="EMBL" id="CP059572">
    <property type="protein sequence ID" value="QXJ22603.1"/>
    <property type="molecule type" value="Genomic_DNA"/>
</dbReference>
<dbReference type="PANTHER" id="PTHR43557:SF2">
    <property type="entry name" value="RIESKE DOMAIN-CONTAINING PROTEIN-RELATED"/>
    <property type="match status" value="1"/>
</dbReference>
<feature type="domain" description="FAD/NAD(P)-binding" evidence="5">
    <location>
        <begin position="4"/>
        <end position="308"/>
    </location>
</feature>
<evidence type="ECO:0000259" key="5">
    <source>
        <dbReference type="Pfam" id="PF07992"/>
    </source>
</evidence>
<evidence type="ECO:0000256" key="4">
    <source>
        <dbReference type="ARBA" id="ARBA00023002"/>
    </source>
</evidence>